<dbReference type="RefSeq" id="WP_377004488.1">
    <property type="nucleotide sequence ID" value="NZ_JBHSGG010000028.1"/>
</dbReference>
<evidence type="ECO:0000313" key="2">
    <source>
        <dbReference type="Proteomes" id="UP001595892"/>
    </source>
</evidence>
<dbReference type="CDD" id="cd07505">
    <property type="entry name" value="HAD_BPGM-like"/>
    <property type="match status" value="1"/>
</dbReference>
<dbReference type="PANTHER" id="PTHR18901:SF38">
    <property type="entry name" value="PSEUDOURIDINE-5'-PHOSPHATASE"/>
    <property type="match status" value="1"/>
</dbReference>
<dbReference type="NCBIfam" id="TIGR01509">
    <property type="entry name" value="HAD-SF-IA-v3"/>
    <property type="match status" value="1"/>
</dbReference>
<accession>A0ABV9NKV5</accession>
<organism evidence="1 2">
    <name type="scientific">Coralloluteibacterium thermophilum</name>
    <dbReference type="NCBI Taxonomy" id="2707049"/>
    <lineage>
        <taxon>Bacteria</taxon>
        <taxon>Pseudomonadati</taxon>
        <taxon>Pseudomonadota</taxon>
        <taxon>Gammaproteobacteria</taxon>
        <taxon>Lysobacterales</taxon>
        <taxon>Lysobacteraceae</taxon>
        <taxon>Coralloluteibacterium</taxon>
    </lineage>
</organism>
<proteinExistence type="predicted"/>
<keyword evidence="2" id="KW-1185">Reference proteome</keyword>
<dbReference type="SFLD" id="SFLDG01129">
    <property type="entry name" value="C1.5:_HAD__Beta-PGM__Phosphata"/>
    <property type="match status" value="1"/>
</dbReference>
<dbReference type="Pfam" id="PF00702">
    <property type="entry name" value="Hydrolase"/>
    <property type="match status" value="1"/>
</dbReference>
<dbReference type="GO" id="GO:0016787">
    <property type="term" value="F:hydrolase activity"/>
    <property type="evidence" value="ECO:0007669"/>
    <property type="project" value="UniProtKB-KW"/>
</dbReference>
<reference evidence="2" key="1">
    <citation type="journal article" date="2019" name="Int. J. Syst. Evol. Microbiol.">
        <title>The Global Catalogue of Microorganisms (GCM) 10K type strain sequencing project: providing services to taxonomists for standard genome sequencing and annotation.</title>
        <authorList>
            <consortium name="The Broad Institute Genomics Platform"/>
            <consortium name="The Broad Institute Genome Sequencing Center for Infectious Disease"/>
            <person name="Wu L."/>
            <person name="Ma J."/>
        </authorList>
    </citation>
    <scope>NUCLEOTIDE SEQUENCE [LARGE SCALE GENOMIC DNA]</scope>
    <source>
        <strain evidence="2">CGMCC 1.13574</strain>
    </source>
</reference>
<dbReference type="PANTHER" id="PTHR18901">
    <property type="entry name" value="2-DEOXYGLUCOSE-6-PHOSPHATE PHOSPHATASE 2"/>
    <property type="match status" value="1"/>
</dbReference>
<dbReference type="InterPro" id="IPR006439">
    <property type="entry name" value="HAD-SF_hydro_IA"/>
</dbReference>
<dbReference type="SUPFAM" id="SSF56784">
    <property type="entry name" value="HAD-like"/>
    <property type="match status" value="1"/>
</dbReference>
<dbReference type="PRINTS" id="PR00413">
    <property type="entry name" value="HADHALOGNASE"/>
</dbReference>
<name>A0ABV9NKV5_9GAMM</name>
<gene>
    <name evidence="1" type="ORF">ACFO3Q_09775</name>
</gene>
<dbReference type="InterPro" id="IPR023214">
    <property type="entry name" value="HAD_sf"/>
</dbReference>
<dbReference type="Gene3D" id="3.40.50.1000">
    <property type="entry name" value="HAD superfamily/HAD-like"/>
    <property type="match status" value="1"/>
</dbReference>
<dbReference type="EMBL" id="JBHSGG010000028">
    <property type="protein sequence ID" value="MFC4728455.1"/>
    <property type="molecule type" value="Genomic_DNA"/>
</dbReference>
<dbReference type="Gene3D" id="1.10.150.240">
    <property type="entry name" value="Putative phosphatase, domain 2"/>
    <property type="match status" value="1"/>
</dbReference>
<protein>
    <submittedName>
        <fullName evidence="1">HAD family hydrolase</fullName>
    </submittedName>
</protein>
<evidence type="ECO:0000313" key="1">
    <source>
        <dbReference type="EMBL" id="MFC4728455.1"/>
    </source>
</evidence>
<keyword evidence="1" id="KW-0378">Hydrolase</keyword>
<dbReference type="InterPro" id="IPR036412">
    <property type="entry name" value="HAD-like_sf"/>
</dbReference>
<dbReference type="InterPro" id="IPR023198">
    <property type="entry name" value="PGP-like_dom2"/>
</dbReference>
<dbReference type="Proteomes" id="UP001595892">
    <property type="component" value="Unassembled WGS sequence"/>
</dbReference>
<sequence>MTGARNDALCLREEIDAVVFDMDGLLIDSERPLRAATLAAAARVGREMDDAFYASLIGVATSETWARIAEHLGGAAALDEFRAALDAEIAARHGEVALMAGVEALLAHLDEAGLPMAVCTNSRRASAERHLAAAGIRERFRAVVTRDDVVQGKPHPEPYLRAAGALGVAPARCLALEDSHNGIRAAHAAGMIAVMVPDLLPATDDIRALCRHVADDLHAVRGLLATRSGGLEE</sequence>
<dbReference type="SFLD" id="SFLDS00003">
    <property type="entry name" value="Haloacid_Dehalogenase"/>
    <property type="match status" value="1"/>
</dbReference>
<comment type="caution">
    <text evidence="1">The sequence shown here is derived from an EMBL/GenBank/DDBJ whole genome shotgun (WGS) entry which is preliminary data.</text>
</comment>
<dbReference type="SFLD" id="SFLDG01135">
    <property type="entry name" value="C1.5.6:_HAD__Beta-PGM__Phospha"/>
    <property type="match status" value="1"/>
</dbReference>